<keyword evidence="3" id="KW-1185">Reference proteome</keyword>
<evidence type="ECO:0000256" key="1">
    <source>
        <dbReference type="SAM" id="Coils"/>
    </source>
</evidence>
<keyword evidence="1" id="KW-0175">Coiled coil</keyword>
<dbReference type="KEGG" id="coh:EAV92_09965"/>
<accession>A0A3G3JX85</accession>
<protein>
    <submittedName>
        <fullName evidence="2">Uncharacterized protein</fullName>
    </submittedName>
</protein>
<reference evidence="2 3" key="1">
    <citation type="submission" date="2018-10" db="EMBL/GenBank/DDBJ databases">
        <title>Genome Sequence of Cohnella sp.</title>
        <authorList>
            <person name="Srinivasan S."/>
            <person name="Kim M.K."/>
        </authorList>
    </citation>
    <scope>NUCLEOTIDE SEQUENCE [LARGE SCALE GENOMIC DNA]</scope>
    <source>
        <strain evidence="2 3">18JY8-7</strain>
    </source>
</reference>
<evidence type="ECO:0000313" key="3">
    <source>
        <dbReference type="Proteomes" id="UP000269097"/>
    </source>
</evidence>
<feature type="coiled-coil region" evidence="1">
    <location>
        <begin position="25"/>
        <end position="52"/>
    </location>
</feature>
<gene>
    <name evidence="2" type="ORF">EAV92_09965</name>
</gene>
<dbReference type="AlphaFoldDB" id="A0A3G3JX85"/>
<organism evidence="2 3">
    <name type="scientific">Cohnella candidum</name>
    <dbReference type="NCBI Taxonomy" id="2674991"/>
    <lineage>
        <taxon>Bacteria</taxon>
        <taxon>Bacillati</taxon>
        <taxon>Bacillota</taxon>
        <taxon>Bacilli</taxon>
        <taxon>Bacillales</taxon>
        <taxon>Paenibacillaceae</taxon>
        <taxon>Cohnella</taxon>
    </lineage>
</organism>
<evidence type="ECO:0000313" key="2">
    <source>
        <dbReference type="EMBL" id="AYQ72860.1"/>
    </source>
</evidence>
<proteinExistence type="predicted"/>
<dbReference type="EMBL" id="CP033433">
    <property type="protein sequence ID" value="AYQ72860.1"/>
    <property type="molecule type" value="Genomic_DNA"/>
</dbReference>
<dbReference type="Pfam" id="PF10737">
    <property type="entry name" value="GerPC"/>
    <property type="match status" value="1"/>
</dbReference>
<name>A0A3G3JX85_9BACL</name>
<dbReference type="InterPro" id="IPR019673">
    <property type="entry name" value="Spore_germination_GerPC"/>
</dbReference>
<dbReference type="RefSeq" id="WP_123040942.1">
    <property type="nucleotide sequence ID" value="NZ_CP033433.1"/>
</dbReference>
<sequence length="220" mass="24794">MSYGWNWPYPYPCPPQEICEIQQRLEAAEKTITKLTERLDQLERLGEEMRAKPPLHIEYHFDQLKVNELKGTLNVGLSPQGVQGIDSFESPFGQWSVASGPGGAGTGTIEPITPLQQQMETYLDREGPALLAGLEGENAIALDDKHRMRLLADVRSQLKERVHYYAKTTPYPAAGSENDRQSWSRSIQERTLRDVRAALTAYLQGWKINLQNEGENRNGG</sequence>
<dbReference type="Proteomes" id="UP000269097">
    <property type="component" value="Chromosome"/>
</dbReference>